<evidence type="ECO:0000313" key="2">
    <source>
        <dbReference type="Proteomes" id="UP000540568"/>
    </source>
</evidence>
<dbReference type="Proteomes" id="UP000540568">
    <property type="component" value="Unassembled WGS sequence"/>
</dbReference>
<dbReference type="RefSeq" id="WP_182614384.1">
    <property type="nucleotide sequence ID" value="NZ_BAAATF010000002.1"/>
</dbReference>
<evidence type="ECO:0000313" key="1">
    <source>
        <dbReference type="EMBL" id="MBA8806694.1"/>
    </source>
</evidence>
<name>A0A7W3J5U1_9MICO</name>
<dbReference type="EMBL" id="JACGWV010000001">
    <property type="protein sequence ID" value="MBA8806694.1"/>
    <property type="molecule type" value="Genomic_DNA"/>
</dbReference>
<gene>
    <name evidence="1" type="ORF">FHX71_000636</name>
</gene>
<organism evidence="1 2">
    <name type="scientific">Promicromonospora sukumoe</name>
    <dbReference type="NCBI Taxonomy" id="88382"/>
    <lineage>
        <taxon>Bacteria</taxon>
        <taxon>Bacillati</taxon>
        <taxon>Actinomycetota</taxon>
        <taxon>Actinomycetes</taxon>
        <taxon>Micrococcales</taxon>
        <taxon>Promicromonosporaceae</taxon>
        <taxon>Promicromonospora</taxon>
    </lineage>
</organism>
<keyword evidence="2" id="KW-1185">Reference proteome</keyword>
<reference evidence="1 2" key="1">
    <citation type="submission" date="2020-07" db="EMBL/GenBank/DDBJ databases">
        <title>Sequencing the genomes of 1000 actinobacteria strains.</title>
        <authorList>
            <person name="Klenk H.-P."/>
        </authorList>
    </citation>
    <scope>NUCLEOTIDE SEQUENCE [LARGE SCALE GENOMIC DNA]</scope>
    <source>
        <strain evidence="1 2">DSM 44121</strain>
    </source>
</reference>
<comment type="caution">
    <text evidence="1">The sequence shown here is derived from an EMBL/GenBank/DDBJ whole genome shotgun (WGS) entry which is preliminary data.</text>
</comment>
<accession>A0A7W3J5U1</accession>
<dbReference type="AlphaFoldDB" id="A0A7W3J5U1"/>
<proteinExistence type="predicted"/>
<sequence>MNQEEATLIDENVDVMAEQVEAAVRATPGVTGLYAAGTAVARAIGAGARGLGVRRDDAPLVVVRRSAGETRVDIAVEVGLAYGAAATTRAVHLAVRDLLTAQGVGDAHITVAVVHVTEPAPA</sequence>
<protein>
    <submittedName>
        <fullName evidence="1">Uncharacterized protein</fullName>
    </submittedName>
</protein>